<comment type="caution">
    <text evidence="4">The sequence shown here is derived from an EMBL/GenBank/DDBJ whole genome shotgun (WGS) entry which is preliminary data.</text>
</comment>
<dbReference type="SMART" id="SM00939">
    <property type="entry name" value="PepX_C"/>
    <property type="match status" value="1"/>
</dbReference>
<evidence type="ECO:0000259" key="3">
    <source>
        <dbReference type="SMART" id="SM00939"/>
    </source>
</evidence>
<dbReference type="Gene3D" id="1.10.3020.10">
    <property type="entry name" value="alpha-amino acid ester hydrolase ( Helical cap domain)"/>
    <property type="match status" value="1"/>
</dbReference>
<dbReference type="OrthoDB" id="5240615at2"/>
<dbReference type="EMBL" id="BJFL01000019">
    <property type="protein sequence ID" value="GDY31906.1"/>
    <property type="molecule type" value="Genomic_DNA"/>
</dbReference>
<dbReference type="SUPFAM" id="SSF49785">
    <property type="entry name" value="Galactose-binding domain-like"/>
    <property type="match status" value="1"/>
</dbReference>
<dbReference type="InterPro" id="IPR008979">
    <property type="entry name" value="Galactose-bd-like_sf"/>
</dbReference>
<evidence type="ECO:0000313" key="4">
    <source>
        <dbReference type="EMBL" id="GDY31906.1"/>
    </source>
</evidence>
<feature type="region of interest" description="Disordered" evidence="2">
    <location>
        <begin position="398"/>
        <end position="419"/>
    </location>
</feature>
<reference evidence="5" key="1">
    <citation type="submission" date="2019-04" db="EMBL/GenBank/DDBJ databases">
        <title>Draft genome sequence of Pseudonocardiaceae bacterium SL3-2-4.</title>
        <authorList>
            <person name="Ningsih F."/>
            <person name="Yokota A."/>
            <person name="Sakai Y."/>
            <person name="Nanatani K."/>
            <person name="Yabe S."/>
            <person name="Oetari A."/>
            <person name="Sjamsuridzal W."/>
        </authorList>
    </citation>
    <scope>NUCLEOTIDE SEQUENCE [LARGE SCALE GENOMIC DNA]</scope>
    <source>
        <strain evidence="5">SL3-2-4</strain>
    </source>
</reference>
<evidence type="ECO:0000256" key="1">
    <source>
        <dbReference type="ARBA" id="ARBA00022801"/>
    </source>
</evidence>
<dbReference type="AlphaFoldDB" id="A0A4D4JBT4"/>
<evidence type="ECO:0000256" key="2">
    <source>
        <dbReference type="SAM" id="MobiDB-lite"/>
    </source>
</evidence>
<dbReference type="InterPro" id="IPR029058">
    <property type="entry name" value="AB_hydrolase_fold"/>
</dbReference>
<dbReference type="PANTHER" id="PTHR43056:SF10">
    <property type="entry name" value="COCE_NOND FAMILY, PUTATIVE (AFU_ORTHOLOGUE AFUA_7G00600)-RELATED"/>
    <property type="match status" value="1"/>
</dbReference>
<name>A0A4D4JBT4_9PSEU</name>
<gene>
    <name evidence="4" type="ORF">GTS_35390</name>
</gene>
<feature type="domain" description="Xaa-Pro dipeptidyl-peptidase C-terminal" evidence="3">
    <location>
        <begin position="347"/>
        <end position="615"/>
    </location>
</feature>
<keyword evidence="1" id="KW-0378">Hydrolase</keyword>
<protein>
    <submittedName>
        <fullName evidence="4">Putative peptidase</fullName>
    </submittedName>
</protein>
<dbReference type="SUPFAM" id="SSF53474">
    <property type="entry name" value="alpha/beta-Hydrolases"/>
    <property type="match status" value="1"/>
</dbReference>
<dbReference type="Proteomes" id="UP000298860">
    <property type="component" value="Unassembled WGS sequence"/>
</dbReference>
<dbReference type="InterPro" id="IPR000383">
    <property type="entry name" value="Xaa-Pro-like_dom"/>
</dbReference>
<dbReference type="GO" id="GO:0008239">
    <property type="term" value="F:dipeptidyl-peptidase activity"/>
    <property type="evidence" value="ECO:0007669"/>
    <property type="project" value="InterPro"/>
</dbReference>
<dbReference type="Gene3D" id="3.40.50.1820">
    <property type="entry name" value="alpha/beta hydrolase"/>
    <property type="match status" value="1"/>
</dbReference>
<evidence type="ECO:0000313" key="5">
    <source>
        <dbReference type="Proteomes" id="UP000298860"/>
    </source>
</evidence>
<dbReference type="NCBIfam" id="TIGR00976">
    <property type="entry name" value="CocE_NonD"/>
    <property type="match status" value="1"/>
</dbReference>
<dbReference type="Pfam" id="PF02129">
    <property type="entry name" value="Peptidase_S15"/>
    <property type="match status" value="1"/>
</dbReference>
<dbReference type="InterPro" id="IPR050585">
    <property type="entry name" value="Xaa-Pro_dipeptidyl-ppase/CocE"/>
</dbReference>
<dbReference type="InterPro" id="IPR005674">
    <property type="entry name" value="CocE/Ser_esterase"/>
</dbReference>
<keyword evidence="5" id="KW-1185">Reference proteome</keyword>
<dbReference type="Pfam" id="PF08530">
    <property type="entry name" value="PepX_C"/>
    <property type="match status" value="1"/>
</dbReference>
<sequence>MGRLGVIAVRATALRAVMFRLALVLGIVATTIGAVPADAASDVGVRPATYGVAVDKDVPITMSDGVVLDADVLRPALADGSPAPGRFPVILTQTPYNKNLPGTNFRDDFLITRGYVQVIVDVRGTGGSQGTWDSFGSREQRDGYELVRWVASVPPWSDGRVATYGISYGAINQFFTAAQQPPGLKAAFPIVPAGDVYRDVSMSGGQPDSGFIPLWLGLVTGAGLVPPAYTAQDPVRATGVLSGHLSGAGAFQLPTMLNTLSGDDLAYDGPFYRLRSPLEVVDKVRVPTFVVGGWYDLFQRSEPLLFQRLQRDGVPARLLMGPWEHAQTVNPPGLPAPGIPSLDAAALRWFDHYVRGVPDPTLDRDIAPVTYQELGSGRWRTARHWLDTDVHARTLQLDGPATPAAPGSMTTGTAGHPDPDRVLPVPVSGLCTRSASQWTGGVLALALGDTPCAQDQAADDATGTSYEIPVTRPLHLLGPVAANLFVATTARDGMIAARLEDVAPDGSVRQLTGGWQVLSLRALDAGRSVTRDGHIVQPYHPFTRDSAQPMSPGQAAEVWVELFPTGADVQPGHRLRVTFQSFDTPHLAPTLPQLAGTIGGVISIYHDAARPSQIVLPVRD</sequence>
<organism evidence="4 5">
    <name type="scientific">Gandjariella thermophila</name>
    <dbReference type="NCBI Taxonomy" id="1931992"/>
    <lineage>
        <taxon>Bacteria</taxon>
        <taxon>Bacillati</taxon>
        <taxon>Actinomycetota</taxon>
        <taxon>Actinomycetes</taxon>
        <taxon>Pseudonocardiales</taxon>
        <taxon>Pseudonocardiaceae</taxon>
        <taxon>Gandjariella</taxon>
    </lineage>
</organism>
<dbReference type="InterPro" id="IPR013736">
    <property type="entry name" value="Xaa-Pro_dipept_C"/>
</dbReference>
<dbReference type="Gene3D" id="2.60.120.260">
    <property type="entry name" value="Galactose-binding domain-like"/>
    <property type="match status" value="1"/>
</dbReference>
<proteinExistence type="predicted"/>
<dbReference type="PANTHER" id="PTHR43056">
    <property type="entry name" value="PEPTIDASE S9 PROLYL OLIGOPEPTIDASE"/>
    <property type="match status" value="1"/>
</dbReference>
<accession>A0A4D4JBT4</accession>